<accession>A0A9N8ZNN6</accession>
<gene>
    <name evidence="1" type="ORF">RFULGI_LOCUS2506</name>
</gene>
<dbReference type="EMBL" id="CAJVPZ010001905">
    <property type="protein sequence ID" value="CAG8502510.1"/>
    <property type="molecule type" value="Genomic_DNA"/>
</dbReference>
<keyword evidence="2" id="KW-1185">Reference proteome</keyword>
<evidence type="ECO:0000313" key="1">
    <source>
        <dbReference type="EMBL" id="CAG8502510.1"/>
    </source>
</evidence>
<dbReference type="AlphaFoldDB" id="A0A9N8ZNN6"/>
<proteinExistence type="predicted"/>
<name>A0A9N8ZNN6_9GLOM</name>
<comment type="caution">
    <text evidence="1">The sequence shown here is derived from an EMBL/GenBank/DDBJ whole genome shotgun (WGS) entry which is preliminary data.</text>
</comment>
<evidence type="ECO:0000313" key="2">
    <source>
        <dbReference type="Proteomes" id="UP000789396"/>
    </source>
</evidence>
<organism evidence="1 2">
    <name type="scientific">Racocetra fulgida</name>
    <dbReference type="NCBI Taxonomy" id="60492"/>
    <lineage>
        <taxon>Eukaryota</taxon>
        <taxon>Fungi</taxon>
        <taxon>Fungi incertae sedis</taxon>
        <taxon>Mucoromycota</taxon>
        <taxon>Glomeromycotina</taxon>
        <taxon>Glomeromycetes</taxon>
        <taxon>Diversisporales</taxon>
        <taxon>Gigasporaceae</taxon>
        <taxon>Racocetra</taxon>
    </lineage>
</organism>
<dbReference type="Proteomes" id="UP000789396">
    <property type="component" value="Unassembled WGS sequence"/>
</dbReference>
<reference evidence="1" key="1">
    <citation type="submission" date="2021-06" db="EMBL/GenBank/DDBJ databases">
        <authorList>
            <person name="Kallberg Y."/>
            <person name="Tangrot J."/>
            <person name="Rosling A."/>
        </authorList>
    </citation>
    <scope>NUCLEOTIDE SEQUENCE</scope>
    <source>
        <strain evidence="1">IN212</strain>
    </source>
</reference>
<protein>
    <submittedName>
        <fullName evidence="1">1629_t:CDS:1</fullName>
    </submittedName>
</protein>
<sequence length="68" mass="7554">MGTNLKEVSNFDPEADCDRIYGLSNFENNTKTAVLIKDGHVGRVGPMSIFNRVKGVFLGENLLIKIKQ</sequence>